<evidence type="ECO:0000256" key="4">
    <source>
        <dbReference type="RuleBase" id="RU004328"/>
    </source>
</evidence>
<reference evidence="7" key="4">
    <citation type="journal article" date="2022" name="Res Sq">
        <title>Comparative Genomics Reveals Insights into the Divergent Evolution of Astigmatic Mites and Household Pest Adaptations.</title>
        <authorList>
            <person name="Xiong Q."/>
            <person name="Wan A.T.-Y."/>
            <person name="Liu X.-Y."/>
            <person name="Fung C.S.-H."/>
            <person name="Xiao X."/>
            <person name="Malainual N."/>
            <person name="Hou J."/>
            <person name="Wang L."/>
            <person name="Wang M."/>
            <person name="Yang K."/>
            <person name="Cui Y."/>
            <person name="Leung E."/>
            <person name="Nong W."/>
            <person name="Shin S.-K."/>
            <person name="Au S."/>
            <person name="Jeong K.Y."/>
            <person name="Chew F.T."/>
            <person name="Hui J."/>
            <person name="Leung T.F."/>
            <person name="Tungtrongchitr A."/>
            <person name="Zhong N."/>
            <person name="Liu Z."/>
            <person name="Tsui S."/>
        </authorList>
    </citation>
    <scope>NUCLEOTIDE SEQUENCE</scope>
    <source>
        <strain evidence="7">Derf</strain>
        <tissue evidence="7">Whole organism</tissue>
    </source>
</reference>
<dbReference type="PROSITE" id="PS00530">
    <property type="entry name" value="RNASE_T2_1"/>
    <property type="match status" value="1"/>
</dbReference>
<protein>
    <submittedName>
        <fullName evidence="7">Ribonuclease T2</fullName>
    </submittedName>
    <submittedName>
        <fullName evidence="6">Ribonuclease ddi-like protein</fullName>
    </submittedName>
</protein>
<evidence type="ECO:0000256" key="5">
    <source>
        <dbReference type="SAM" id="Phobius"/>
    </source>
</evidence>
<sequence>MNNNTNNGQQANNDYVYRTAEYMPPPIYNDVTPLIADNRTSSGRNILTIRPEYIYVFPSVGSRRRRLINLFLYIVMIILLAGLFVMFMSMFITYSQDFKYLLFVRRWPPTVCRDHNVCRPDSKQFERWVIHGLWPENADNTWDQFCSNQPLNQTVLNPIHERMLNIWPNLLQGKTENSLWKHEWRKHGTCAKMTQFEYFNQTLNLYEEFDLDRALIEANIVPRSDRKYSRELFEHALHESINRKDFQLNDPRNYILNCKEHENDSYLEEIWLCVSFHRPDQPSYCTMESSCPNSFYYTGF</sequence>
<name>A0A922L6U0_DERFA</name>
<dbReference type="CDD" id="cd01061">
    <property type="entry name" value="RNase_T2_euk"/>
    <property type="match status" value="1"/>
</dbReference>
<dbReference type="PROSITE" id="PS00531">
    <property type="entry name" value="RNASE_T2_2"/>
    <property type="match status" value="1"/>
</dbReference>
<keyword evidence="8" id="KW-1185">Reference proteome</keyword>
<dbReference type="GO" id="GO:0005576">
    <property type="term" value="C:extracellular region"/>
    <property type="evidence" value="ECO:0007669"/>
    <property type="project" value="TreeGrafter"/>
</dbReference>
<gene>
    <name evidence="7" type="primary">RNASET2_2</name>
    <name evidence="7" type="ORF">DERF_005657</name>
    <name evidence="6" type="ORF">HUG17_3386</name>
</gene>
<organism evidence="7 8">
    <name type="scientific">Dermatophagoides farinae</name>
    <name type="common">American house dust mite</name>
    <dbReference type="NCBI Taxonomy" id="6954"/>
    <lineage>
        <taxon>Eukaryota</taxon>
        <taxon>Metazoa</taxon>
        <taxon>Ecdysozoa</taxon>
        <taxon>Arthropoda</taxon>
        <taxon>Chelicerata</taxon>
        <taxon>Arachnida</taxon>
        <taxon>Acari</taxon>
        <taxon>Acariformes</taxon>
        <taxon>Sarcoptiformes</taxon>
        <taxon>Astigmata</taxon>
        <taxon>Psoroptidia</taxon>
        <taxon>Analgoidea</taxon>
        <taxon>Pyroglyphidae</taxon>
        <taxon>Dermatophagoidinae</taxon>
        <taxon>Dermatophagoides</taxon>
    </lineage>
</organism>
<dbReference type="GO" id="GO:0006401">
    <property type="term" value="P:RNA catabolic process"/>
    <property type="evidence" value="ECO:0007669"/>
    <property type="project" value="TreeGrafter"/>
</dbReference>
<dbReference type="Gene3D" id="3.90.730.10">
    <property type="entry name" value="Ribonuclease T2-like"/>
    <property type="match status" value="1"/>
</dbReference>
<evidence type="ECO:0000256" key="2">
    <source>
        <dbReference type="ARBA" id="ARBA00023157"/>
    </source>
</evidence>
<dbReference type="Pfam" id="PF00445">
    <property type="entry name" value="Ribonuclease_T2"/>
    <property type="match status" value="1"/>
</dbReference>
<dbReference type="GO" id="GO:0033897">
    <property type="term" value="F:ribonuclease T2 activity"/>
    <property type="evidence" value="ECO:0007669"/>
    <property type="project" value="InterPro"/>
</dbReference>
<dbReference type="GO" id="GO:0003723">
    <property type="term" value="F:RNA binding"/>
    <property type="evidence" value="ECO:0007669"/>
    <property type="project" value="InterPro"/>
</dbReference>
<dbReference type="InterPro" id="IPR036430">
    <property type="entry name" value="RNase_T2-like_sf"/>
</dbReference>
<dbReference type="EMBL" id="ASGP02000002">
    <property type="protein sequence ID" value="KAH9522054.1"/>
    <property type="molecule type" value="Genomic_DNA"/>
</dbReference>
<dbReference type="InterPro" id="IPR033130">
    <property type="entry name" value="RNase_T2_His_AS_2"/>
</dbReference>
<reference evidence="6" key="3">
    <citation type="journal article" date="2021" name="World Allergy Organ. J.">
        <title>Chromosome-level assembly of Dermatophagoides farinae genome and transcriptome reveals two novel allergens Der f 37 and Der f 39.</title>
        <authorList>
            <person name="Chen J."/>
            <person name="Cai Z."/>
            <person name="Fan D."/>
            <person name="Hu J."/>
            <person name="Hou Y."/>
            <person name="He Y."/>
            <person name="Zhang Z."/>
            <person name="Zhao Z."/>
            <person name="Gao P."/>
            <person name="Hu W."/>
            <person name="Sun J."/>
            <person name="Li J."/>
            <person name="Ji K."/>
        </authorList>
    </citation>
    <scope>NUCLEOTIDE SEQUENCE</scope>
    <source>
        <strain evidence="6">JKM2019</strain>
    </source>
</reference>
<dbReference type="InterPro" id="IPR001568">
    <property type="entry name" value="RNase_T2-like"/>
</dbReference>
<dbReference type="Proteomes" id="UP000828236">
    <property type="component" value="Unassembled WGS sequence"/>
</dbReference>
<proteinExistence type="inferred from homology"/>
<feature type="transmembrane region" description="Helical" evidence="5">
    <location>
        <begin position="70"/>
        <end position="94"/>
    </location>
</feature>
<keyword evidence="5" id="KW-0472">Membrane</keyword>
<keyword evidence="5" id="KW-1133">Transmembrane helix</keyword>
<feature type="active site" evidence="3">
    <location>
        <position position="131"/>
    </location>
</feature>
<comment type="caution">
    <text evidence="7">The sequence shown here is derived from an EMBL/GenBank/DDBJ whole genome shotgun (WGS) entry which is preliminary data.</text>
</comment>
<dbReference type="SUPFAM" id="SSF55895">
    <property type="entry name" value="Ribonuclease Rh-like"/>
    <property type="match status" value="1"/>
</dbReference>
<evidence type="ECO:0000256" key="1">
    <source>
        <dbReference type="ARBA" id="ARBA00007469"/>
    </source>
</evidence>
<reference evidence="7" key="1">
    <citation type="submission" date="2013-05" db="EMBL/GenBank/DDBJ databases">
        <authorList>
            <person name="Yim A.K.Y."/>
            <person name="Chan T.F."/>
            <person name="Ji K.M."/>
            <person name="Liu X.Y."/>
            <person name="Zhou J.W."/>
            <person name="Li R.Q."/>
            <person name="Yang K.Y."/>
            <person name="Li J."/>
            <person name="Li M."/>
            <person name="Law P.T.W."/>
            <person name="Wu Y.L."/>
            <person name="Cai Z.L."/>
            <person name="Qin H."/>
            <person name="Bao Y."/>
            <person name="Leung R.K.K."/>
            <person name="Ng P.K.S."/>
            <person name="Zou J."/>
            <person name="Zhong X.J."/>
            <person name="Ran P.X."/>
            <person name="Zhong N.S."/>
            <person name="Liu Z.G."/>
            <person name="Tsui S.K.W."/>
        </authorList>
    </citation>
    <scope>NUCLEOTIDE SEQUENCE</scope>
    <source>
        <strain evidence="7">Derf</strain>
        <tissue evidence="7">Whole organism</tissue>
    </source>
</reference>
<evidence type="ECO:0000313" key="8">
    <source>
        <dbReference type="Proteomes" id="UP000790347"/>
    </source>
</evidence>
<keyword evidence="2" id="KW-1015">Disulfide bond</keyword>
<dbReference type="InterPro" id="IPR018188">
    <property type="entry name" value="RNase_T2_His_AS_1"/>
</dbReference>
<dbReference type="AlphaFoldDB" id="A0A922L6U0"/>
<keyword evidence="5" id="KW-0812">Transmembrane</keyword>
<dbReference type="PANTHER" id="PTHR11240">
    <property type="entry name" value="RIBONUCLEASE T2"/>
    <property type="match status" value="1"/>
</dbReference>
<dbReference type="Proteomes" id="UP000790347">
    <property type="component" value="Unassembled WGS sequence"/>
</dbReference>
<evidence type="ECO:0000313" key="6">
    <source>
        <dbReference type="EMBL" id="KAH7639353.1"/>
    </source>
</evidence>
<comment type="similarity">
    <text evidence="1 4">Belongs to the RNase T2 family.</text>
</comment>
<feature type="active site" evidence="3">
    <location>
        <position position="183"/>
    </location>
</feature>
<evidence type="ECO:0000256" key="3">
    <source>
        <dbReference type="PIRSR" id="PIRSR633697-1"/>
    </source>
</evidence>
<dbReference type="EMBL" id="SDOV01000007">
    <property type="protein sequence ID" value="KAH7639353.1"/>
    <property type="molecule type" value="Genomic_DNA"/>
</dbReference>
<dbReference type="PANTHER" id="PTHR11240:SF22">
    <property type="entry name" value="RIBONUCLEASE T2"/>
    <property type="match status" value="1"/>
</dbReference>
<evidence type="ECO:0000313" key="7">
    <source>
        <dbReference type="EMBL" id="KAH9522054.1"/>
    </source>
</evidence>
<feature type="active site" evidence="3">
    <location>
        <position position="187"/>
    </location>
</feature>
<reference evidence="6" key="2">
    <citation type="submission" date="2020-06" db="EMBL/GenBank/DDBJ databases">
        <authorList>
            <person name="Ji K."/>
            <person name="Li J."/>
        </authorList>
    </citation>
    <scope>NUCLEOTIDE SEQUENCE</scope>
    <source>
        <strain evidence="6">JKM2019</strain>
        <tissue evidence="6">Whole body</tissue>
    </source>
</reference>
<accession>A0A922L6U0</accession>
<dbReference type="InterPro" id="IPR033697">
    <property type="entry name" value="Ribonuclease_T2_eukaryotic"/>
</dbReference>